<dbReference type="Pfam" id="PF00400">
    <property type="entry name" value="WD40"/>
    <property type="match status" value="1"/>
</dbReference>
<feature type="chain" id="PRO_5021304500" evidence="1">
    <location>
        <begin position="26"/>
        <end position="327"/>
    </location>
</feature>
<evidence type="ECO:0000256" key="1">
    <source>
        <dbReference type="SAM" id="SignalP"/>
    </source>
</evidence>
<dbReference type="InterPro" id="IPR015943">
    <property type="entry name" value="WD40/YVTN_repeat-like_dom_sf"/>
</dbReference>
<dbReference type="AlphaFoldDB" id="A0A501X3A5"/>
<dbReference type="Proteomes" id="UP000315901">
    <property type="component" value="Unassembled WGS sequence"/>
</dbReference>
<protein>
    <submittedName>
        <fullName evidence="2">WD40 repeat domain-containing protein</fullName>
    </submittedName>
</protein>
<dbReference type="InterPro" id="IPR001680">
    <property type="entry name" value="WD40_rpt"/>
</dbReference>
<accession>A0A501X3A5</accession>
<sequence>MKRTAKKALKSVLAMASLALVACSAQGPSSTTEMAVQGLYSAALSDDGSAAIVGSIQHGGSYWSTRRGERRYNWNHAQGEFTPLISVDIDPSGDYGVTGGARTMVLWNTVTGQSAGFWNTPGDIKSLKLTRNGDFALVGMDDQTARYFDVKNGGILQTLRTGAVVRAVDVSADGRYGLTGDDKYQVILWDLQTGEAKYTWQLSNNIASVALSPDGTYAFAAAQLGTAKVWSTLTGRETSEINTGELQNRKVTISQAVFSKDSRNLLLGQVNRRVNLVSTATGKVQQYWDLHLRDTLRPTGASVLALAFGPGNTYYAIGSNGFLNVLK</sequence>
<dbReference type="SMART" id="SM00320">
    <property type="entry name" value="WD40"/>
    <property type="match status" value="5"/>
</dbReference>
<organism evidence="2 3">
    <name type="scientific">Maribrevibacterium harenarium</name>
    <dbReference type="NCBI Taxonomy" id="2589817"/>
    <lineage>
        <taxon>Bacteria</taxon>
        <taxon>Pseudomonadati</taxon>
        <taxon>Pseudomonadota</taxon>
        <taxon>Gammaproteobacteria</taxon>
        <taxon>Oceanospirillales</taxon>
        <taxon>Oceanospirillaceae</taxon>
        <taxon>Maribrevibacterium</taxon>
    </lineage>
</organism>
<dbReference type="PANTHER" id="PTHR19879">
    <property type="entry name" value="TRANSCRIPTION INITIATION FACTOR TFIID"/>
    <property type="match status" value="1"/>
</dbReference>
<dbReference type="InterPro" id="IPR011047">
    <property type="entry name" value="Quinoprotein_ADH-like_sf"/>
</dbReference>
<dbReference type="EMBL" id="VFRR01000003">
    <property type="protein sequence ID" value="TPE54980.1"/>
    <property type="molecule type" value="Genomic_DNA"/>
</dbReference>
<evidence type="ECO:0000313" key="3">
    <source>
        <dbReference type="Proteomes" id="UP000315901"/>
    </source>
</evidence>
<keyword evidence="1" id="KW-0732">Signal</keyword>
<dbReference type="Gene3D" id="2.130.10.10">
    <property type="entry name" value="YVTN repeat-like/Quinoprotein amine dehydrogenase"/>
    <property type="match status" value="2"/>
</dbReference>
<keyword evidence="3" id="KW-1185">Reference proteome</keyword>
<dbReference type="RefSeq" id="WP_140587148.1">
    <property type="nucleotide sequence ID" value="NZ_VFRR01000003.1"/>
</dbReference>
<name>A0A501X3A5_9GAMM</name>
<evidence type="ECO:0000313" key="2">
    <source>
        <dbReference type="EMBL" id="TPE54980.1"/>
    </source>
</evidence>
<dbReference type="OrthoDB" id="6192037at2"/>
<reference evidence="2 3" key="1">
    <citation type="submission" date="2019-06" db="EMBL/GenBank/DDBJ databases">
        <title>A novel bacterium of genus Marinomonas, isolated from coastal sand.</title>
        <authorList>
            <person name="Huang H."/>
            <person name="Mo K."/>
            <person name="Hu Y."/>
        </authorList>
    </citation>
    <scope>NUCLEOTIDE SEQUENCE [LARGE SCALE GENOMIC DNA]</scope>
    <source>
        <strain evidence="2 3">HB171799</strain>
    </source>
</reference>
<comment type="caution">
    <text evidence="2">The sequence shown here is derived from an EMBL/GenBank/DDBJ whole genome shotgun (WGS) entry which is preliminary data.</text>
</comment>
<dbReference type="SUPFAM" id="SSF50998">
    <property type="entry name" value="Quinoprotein alcohol dehydrogenase-like"/>
    <property type="match status" value="1"/>
</dbReference>
<proteinExistence type="predicted"/>
<gene>
    <name evidence="2" type="ORF">FJM67_02695</name>
</gene>
<dbReference type="PANTHER" id="PTHR19879:SF9">
    <property type="entry name" value="TRANSCRIPTION INITIATION FACTOR TFIID SUBUNIT 5"/>
    <property type="match status" value="1"/>
</dbReference>
<feature type="signal peptide" evidence="1">
    <location>
        <begin position="1"/>
        <end position="25"/>
    </location>
</feature>
<dbReference type="PROSITE" id="PS51257">
    <property type="entry name" value="PROKAR_LIPOPROTEIN"/>
    <property type="match status" value="1"/>
</dbReference>